<protein>
    <submittedName>
        <fullName evidence="1">Uncharacterized protein</fullName>
    </submittedName>
</protein>
<comment type="caution">
    <text evidence="1">The sequence shown here is derived from an EMBL/GenBank/DDBJ whole genome shotgun (WGS) entry which is preliminary data.</text>
</comment>
<dbReference type="Proteomes" id="UP001162992">
    <property type="component" value="Chromosome 11"/>
</dbReference>
<gene>
    <name evidence="1" type="ORF">O6H91_11G011600</name>
</gene>
<dbReference type="EMBL" id="CM055102">
    <property type="protein sequence ID" value="KAJ7537561.1"/>
    <property type="molecule type" value="Genomic_DNA"/>
</dbReference>
<keyword evidence="2" id="KW-1185">Reference proteome</keyword>
<proteinExistence type="predicted"/>
<evidence type="ECO:0000313" key="1">
    <source>
        <dbReference type="EMBL" id="KAJ7537561.1"/>
    </source>
</evidence>
<sequence length="698" mass="79540">MPPSIGGQNNDPFKCEPCLDCQCLVYSFIPYLVEERTMLIPLFFLGGGGGGCLSFLCFRRPGHSFSIILVLGVWLSPSLRSFAVPAAMEAGEEEAVQQDSGDQRPGFKKSGHASGQPRNYRRRSPSSSRSSSPSLSDAGGKRNRSSSPRIAYAEAKATDYTKKVRRADFEDGIEKDDALQGKRGAREPSSSGVTDRGKFDGNSRSRQQAESQDPLYSSYSNISGRRSYGDSSREDSRHDMEKDWQAGTDRWNLDKGYRDPGKERNRMRDYERDVERDLYGKGRDSRDRGRSRDREKDRDRDRERNRDKEKDRERGRESNHGGRDVFGPDNDIRRDKVRDRSWDRDRDKSRSYRTEYNDTDDLKDRDRRSSKYDYRGQDHYRDKDAQKDLDRDRVRYKDDRRHKDHFKERADYVERDQSRDKEGGHARVELKAKHEEGSVHEYLSSSQRHHSHGKEKRVGARVTDILTRDDGDEKRRSEISERCAAEAAPSETKEEKTKSRLLKGLSTDDFRGGSQSTKVRDIDDLLDCKQDSASKASGGDGRSSKNTKWGPEAQRTSENSSENVSTEDIANDLSNAKLAAMKAAELVNKNLGVAGFMSADQKKKLLWGAKKTIKEPEPVVAAGTNRWDTVHFADRSRQEKFNKLMGVKAEVKADCSTQGEQETNLFTEEKQRELQQDLEKQFTAGLRRRDGRTVGLGL</sequence>
<name>A0ACC2C6D5_DIPCM</name>
<organism evidence="1 2">
    <name type="scientific">Diphasiastrum complanatum</name>
    <name type="common">Issler's clubmoss</name>
    <name type="synonym">Lycopodium complanatum</name>
    <dbReference type="NCBI Taxonomy" id="34168"/>
    <lineage>
        <taxon>Eukaryota</taxon>
        <taxon>Viridiplantae</taxon>
        <taxon>Streptophyta</taxon>
        <taxon>Embryophyta</taxon>
        <taxon>Tracheophyta</taxon>
        <taxon>Lycopodiopsida</taxon>
        <taxon>Lycopodiales</taxon>
        <taxon>Lycopodiaceae</taxon>
        <taxon>Lycopodioideae</taxon>
        <taxon>Diphasiastrum</taxon>
    </lineage>
</organism>
<reference evidence="2" key="1">
    <citation type="journal article" date="2024" name="Proc. Natl. Acad. Sci. U.S.A.">
        <title>Extraordinary preservation of gene collinearity over three hundred million years revealed in homosporous lycophytes.</title>
        <authorList>
            <person name="Li C."/>
            <person name="Wickell D."/>
            <person name="Kuo L.Y."/>
            <person name="Chen X."/>
            <person name="Nie B."/>
            <person name="Liao X."/>
            <person name="Peng D."/>
            <person name="Ji J."/>
            <person name="Jenkins J."/>
            <person name="Williams M."/>
            <person name="Shu S."/>
            <person name="Plott C."/>
            <person name="Barry K."/>
            <person name="Rajasekar S."/>
            <person name="Grimwood J."/>
            <person name="Han X."/>
            <person name="Sun S."/>
            <person name="Hou Z."/>
            <person name="He W."/>
            <person name="Dai G."/>
            <person name="Sun C."/>
            <person name="Schmutz J."/>
            <person name="Leebens-Mack J.H."/>
            <person name="Li F.W."/>
            <person name="Wang L."/>
        </authorList>
    </citation>
    <scope>NUCLEOTIDE SEQUENCE [LARGE SCALE GENOMIC DNA]</scope>
    <source>
        <strain evidence="2">cv. PW_Plant_1</strain>
    </source>
</reference>
<evidence type="ECO:0000313" key="2">
    <source>
        <dbReference type="Proteomes" id="UP001162992"/>
    </source>
</evidence>
<accession>A0ACC2C6D5</accession>